<dbReference type="Pfam" id="PF00271">
    <property type="entry name" value="Helicase_C"/>
    <property type="match status" value="1"/>
</dbReference>
<dbReference type="InterPro" id="IPR027417">
    <property type="entry name" value="P-loop_NTPase"/>
</dbReference>
<dbReference type="InterPro" id="IPR001650">
    <property type="entry name" value="Helicase_C-like"/>
</dbReference>
<evidence type="ECO:0000256" key="3">
    <source>
        <dbReference type="ARBA" id="ARBA00022806"/>
    </source>
</evidence>
<feature type="compositionally biased region" description="Pro residues" evidence="5">
    <location>
        <begin position="966"/>
        <end position="978"/>
    </location>
</feature>
<feature type="domain" description="Helicase C-terminal" evidence="6">
    <location>
        <begin position="156"/>
        <end position="323"/>
    </location>
</feature>
<keyword evidence="3 7" id="KW-0347">Helicase</keyword>
<keyword evidence="2" id="KW-0378">Hydrolase</keyword>
<comment type="caution">
    <text evidence="7">The sequence shown here is derived from an EMBL/GenBank/DDBJ whole genome shotgun (WGS) entry which is preliminary data.</text>
</comment>
<dbReference type="GO" id="GO:0016787">
    <property type="term" value="F:hydrolase activity"/>
    <property type="evidence" value="ECO:0007669"/>
    <property type="project" value="UniProtKB-KW"/>
</dbReference>
<name>A0A5C6U6N3_9SPHN</name>
<dbReference type="OrthoDB" id="9807155at2"/>
<dbReference type="SMART" id="SM00490">
    <property type="entry name" value="HELICc"/>
    <property type="match status" value="1"/>
</dbReference>
<dbReference type="GO" id="GO:0004386">
    <property type="term" value="F:helicase activity"/>
    <property type="evidence" value="ECO:0007669"/>
    <property type="project" value="UniProtKB-KW"/>
</dbReference>
<feature type="region of interest" description="Disordered" evidence="5">
    <location>
        <begin position="760"/>
        <end position="845"/>
    </location>
</feature>
<evidence type="ECO:0000259" key="6">
    <source>
        <dbReference type="PROSITE" id="PS51194"/>
    </source>
</evidence>
<dbReference type="GO" id="GO:0005524">
    <property type="term" value="F:ATP binding"/>
    <property type="evidence" value="ECO:0007669"/>
    <property type="project" value="UniProtKB-KW"/>
</dbReference>
<dbReference type="Pfam" id="PF22527">
    <property type="entry name" value="DEXQc_Suv3"/>
    <property type="match status" value="1"/>
</dbReference>
<dbReference type="EMBL" id="VOPY01000004">
    <property type="protein sequence ID" value="TXC67811.1"/>
    <property type="molecule type" value="Genomic_DNA"/>
</dbReference>
<feature type="compositionally biased region" description="Low complexity" evidence="5">
    <location>
        <begin position="777"/>
        <end position="825"/>
    </location>
</feature>
<sequence length="1005" mass="107278">MAHYDRPAVTAVLGPTNTGKTHLAVERLCGHSSGIIGFPLRLLAREIYDRVVAIKGGNQVALLTGEERIVPPQARYFLCTAESMPVDIKASFVAIDEAQLGVDPERGHVFTDRLLNARGREETMILGSESLRPLVKALVPEADIVTRPRFSTLSYAGPARLARLPKRSVVVAFSAEQVYAIAETLRRFKGGAAIVMGALSPRTRNAQVAMFQAGEVDYLVATDAIGMGLNLDVGHVAFAGLTKFDGKRTRRLTLPEMAQIAGRAGRHQRDGSFGSIGGEAKPGFTPEEIMGIEEHRFAPLEHLYWRSSDPRFDDIATLIADLEAPPGRRELRAAPLATDLAVLKLLADDSAAADRATSPALVARLWEVCGLPDFQKTGAWHHARTVEQLWRFRSSGNGTIDRGWYASRLERLDSVEGDIEAIAARIAAVRTWAYIAHRADWLDDPAEMAMRSSEIEASLSDALHEKLTQRFVDRRTSVLLRDLGKGAAALPVSVAADGAVSVDGEPIGSLAGFRFSVDASVRASDRKLLLAAADRHLAKELRARARALGQAGREEMALAYQAGEAPRLTWRGHAVATLARGRDLLHPEIRLDASVAALDKTETAAIAQRLREFLDTEIARLLAPLAAADALSRSPEAAPELRAVLAPLVDAGGILPRTRIEPALRALGKDGRGALRPLKLVIGTLDVFMPPLLKPAAAELRAALLAAQREKPLLPLPAAGIVIMAAGEANERMGAQVAGFRSIGDQLLRIDLVERLARQAHDHRVKAQPPKPPRPAAAPAAAPAPDAKADESSAAETPAPAAAVDAKPAEPAAAAPTETKPDTATVEPASEAESLPPGQFDVPTDLATSLGLRPEAYAALMRDMGFRRVERAPAPAAEPAAEPSVAAEGQGEGQDEGQGEAKPEAATSADQPPVDKTAVDKTPVESIIRWTWRGLRAPAVRTRAPRPAKPAAAAKPPRRGSEARPSSPPRPAPRPKPAPSSARATANPFADLKDMLKSAPKDRSR</sequence>
<evidence type="ECO:0000256" key="4">
    <source>
        <dbReference type="ARBA" id="ARBA00022840"/>
    </source>
</evidence>
<organism evidence="7 8">
    <name type="scientific">Flavisphingopyxis soli</name>
    <dbReference type="NCBI Taxonomy" id="2601267"/>
    <lineage>
        <taxon>Bacteria</taxon>
        <taxon>Pseudomonadati</taxon>
        <taxon>Pseudomonadota</taxon>
        <taxon>Alphaproteobacteria</taxon>
        <taxon>Sphingomonadales</taxon>
        <taxon>Sphingopyxidaceae</taxon>
        <taxon>Flavisphingopyxis</taxon>
    </lineage>
</organism>
<accession>A0A5C6U6N3</accession>
<dbReference type="InterPro" id="IPR055206">
    <property type="entry name" value="DEXQc_SUV3"/>
</dbReference>
<evidence type="ECO:0000313" key="7">
    <source>
        <dbReference type="EMBL" id="TXC67811.1"/>
    </source>
</evidence>
<keyword evidence="4" id="KW-0067">ATP-binding</keyword>
<dbReference type="RefSeq" id="WP_147123771.1">
    <property type="nucleotide sequence ID" value="NZ_VOPY01000004.1"/>
</dbReference>
<dbReference type="SUPFAM" id="SSF52540">
    <property type="entry name" value="P-loop containing nucleoside triphosphate hydrolases"/>
    <property type="match status" value="2"/>
</dbReference>
<dbReference type="Gene3D" id="3.40.50.300">
    <property type="entry name" value="P-loop containing nucleotide triphosphate hydrolases"/>
    <property type="match status" value="2"/>
</dbReference>
<evidence type="ECO:0000256" key="1">
    <source>
        <dbReference type="ARBA" id="ARBA00022741"/>
    </source>
</evidence>
<dbReference type="AlphaFoldDB" id="A0A5C6U6N3"/>
<keyword evidence="8" id="KW-1185">Reference proteome</keyword>
<dbReference type="PANTHER" id="PTHR12131">
    <property type="entry name" value="ATP-DEPENDENT RNA AND DNA HELICASE"/>
    <property type="match status" value="1"/>
</dbReference>
<feature type="region of interest" description="Disordered" evidence="5">
    <location>
        <begin position="870"/>
        <end position="1005"/>
    </location>
</feature>
<evidence type="ECO:0000313" key="8">
    <source>
        <dbReference type="Proteomes" id="UP000321129"/>
    </source>
</evidence>
<feature type="compositionally biased region" description="Basic and acidic residues" evidence="5">
    <location>
        <begin position="991"/>
        <end position="1005"/>
    </location>
</feature>
<keyword evidence="1" id="KW-0547">Nucleotide-binding</keyword>
<dbReference type="PANTHER" id="PTHR12131:SF1">
    <property type="entry name" value="ATP-DEPENDENT RNA HELICASE SUPV3L1, MITOCHONDRIAL-RELATED"/>
    <property type="match status" value="1"/>
</dbReference>
<protein>
    <submittedName>
        <fullName evidence="7">Helicase</fullName>
    </submittedName>
</protein>
<reference evidence="7 8" key="1">
    <citation type="submission" date="2019-08" db="EMBL/GenBank/DDBJ databases">
        <title>Sphingorhabdus soil sp. nov., isolated from arctic soil.</title>
        <authorList>
            <person name="Liu Y."/>
        </authorList>
    </citation>
    <scope>NUCLEOTIDE SEQUENCE [LARGE SCALE GENOMIC DNA]</scope>
    <source>
        <strain evidence="7 8">D-2Q-5-6</strain>
    </source>
</reference>
<feature type="compositionally biased region" description="Low complexity" evidence="5">
    <location>
        <begin position="872"/>
        <end position="889"/>
    </location>
</feature>
<dbReference type="PROSITE" id="PS51194">
    <property type="entry name" value="HELICASE_CTER"/>
    <property type="match status" value="1"/>
</dbReference>
<dbReference type="Proteomes" id="UP000321129">
    <property type="component" value="Unassembled WGS sequence"/>
</dbReference>
<gene>
    <name evidence="7" type="ORF">FSZ31_12655</name>
</gene>
<dbReference type="InterPro" id="IPR050699">
    <property type="entry name" value="RNA-DNA_Helicase"/>
</dbReference>
<proteinExistence type="predicted"/>
<evidence type="ECO:0000256" key="5">
    <source>
        <dbReference type="SAM" id="MobiDB-lite"/>
    </source>
</evidence>
<evidence type="ECO:0000256" key="2">
    <source>
        <dbReference type="ARBA" id="ARBA00022801"/>
    </source>
</evidence>